<dbReference type="InterPro" id="IPR051049">
    <property type="entry name" value="Dienelactone_hydrolase-like"/>
</dbReference>
<dbReference type="Proteomes" id="UP000189369">
    <property type="component" value="Chromosome"/>
</dbReference>
<evidence type="ECO:0000259" key="1">
    <source>
        <dbReference type="Pfam" id="PF01738"/>
    </source>
</evidence>
<accession>A0A1U9K175</accession>
<dbReference type="Pfam" id="PF01738">
    <property type="entry name" value="DLH"/>
    <property type="match status" value="1"/>
</dbReference>
<dbReference type="EMBL" id="CP019697">
    <property type="protein sequence ID" value="AQS51800.1"/>
    <property type="molecule type" value="Genomic_DNA"/>
</dbReference>
<dbReference type="PANTHER" id="PTHR46623">
    <property type="entry name" value="CARBOXYMETHYLENEBUTENOLIDASE-RELATED"/>
    <property type="match status" value="1"/>
</dbReference>
<reference evidence="2 3" key="1">
    <citation type="submission" date="2017-01" db="EMBL/GenBank/DDBJ databases">
        <title>Complete Genome Sequence of Paenalcaligenes hominis, Isolated from a paraplegic Patient with neurogenic bladder.</title>
        <authorList>
            <person name="Mukhopadhyay R."/>
            <person name="Joaquin J."/>
            <person name="Hogue R."/>
            <person name="Kilaru A."/>
            <person name="Jospin G."/>
            <person name="Mars K."/>
            <person name="Eisen J.A."/>
            <person name="Chaturvedi V."/>
        </authorList>
    </citation>
    <scope>NUCLEOTIDE SEQUENCE [LARGE SCALE GENOMIC DNA]</scope>
    <source>
        <strain evidence="2 3">15S00501</strain>
    </source>
</reference>
<dbReference type="PANTHER" id="PTHR46623:SF6">
    <property type="entry name" value="ALPHA_BETA-HYDROLASES SUPERFAMILY PROTEIN"/>
    <property type="match status" value="1"/>
</dbReference>
<dbReference type="Gene3D" id="3.40.50.1820">
    <property type="entry name" value="alpha/beta hydrolase"/>
    <property type="match status" value="1"/>
</dbReference>
<organism evidence="2 3">
    <name type="scientific">Paenalcaligenes hominis</name>
    <dbReference type="NCBI Taxonomy" id="643674"/>
    <lineage>
        <taxon>Bacteria</taxon>
        <taxon>Pseudomonadati</taxon>
        <taxon>Pseudomonadota</taxon>
        <taxon>Betaproteobacteria</taxon>
        <taxon>Burkholderiales</taxon>
        <taxon>Alcaligenaceae</taxon>
        <taxon>Paenalcaligenes</taxon>
    </lineage>
</organism>
<evidence type="ECO:0000313" key="3">
    <source>
        <dbReference type="Proteomes" id="UP000189369"/>
    </source>
</evidence>
<gene>
    <name evidence="2" type="ORF">PAEH1_09965</name>
</gene>
<dbReference type="OrthoDB" id="62567at2"/>
<protein>
    <submittedName>
        <fullName evidence="2">Carboxymethylenebutenolidase</fullName>
    </submittedName>
</protein>
<proteinExistence type="predicted"/>
<dbReference type="InterPro" id="IPR029058">
    <property type="entry name" value="AB_hydrolase_fold"/>
</dbReference>
<dbReference type="GO" id="GO:0016787">
    <property type="term" value="F:hydrolase activity"/>
    <property type="evidence" value="ECO:0007669"/>
    <property type="project" value="InterPro"/>
</dbReference>
<dbReference type="KEGG" id="phn:PAEH1_09965"/>
<name>A0A1U9K175_9BURK</name>
<dbReference type="InterPro" id="IPR002925">
    <property type="entry name" value="Dienelactn_hydro"/>
</dbReference>
<dbReference type="SUPFAM" id="SSF53474">
    <property type="entry name" value="alpha/beta-Hydrolases"/>
    <property type="match status" value="1"/>
</dbReference>
<sequence>MSYVTITTADGQKMKAFEVLAQDKNAPGLILIQEIFGVNSSMRQLAKDWAALGFNVWCPDLFFRSEPGLELDPTNQSQFQLGVELMQEMDTETTLSDLECARAQLAKKLGHEQIVSVGYCMGGRLVVLFADHSPIKAAVSYYGVNLENTLPAIQSSAAPTLLHIAELDSYVPAEVRRVIEADVAQRPGWESYVYPGCDHAFARPNGAHYQPEADQLAQERSVQFLRKQG</sequence>
<dbReference type="STRING" id="643674.PAEH1_09965"/>
<feature type="domain" description="Dienelactone hydrolase" evidence="1">
    <location>
        <begin position="20"/>
        <end position="227"/>
    </location>
</feature>
<evidence type="ECO:0000313" key="2">
    <source>
        <dbReference type="EMBL" id="AQS51800.1"/>
    </source>
</evidence>
<dbReference type="AlphaFoldDB" id="A0A1U9K175"/>